<gene>
    <name evidence="1" type="ORF">UABAM_00194</name>
</gene>
<dbReference type="RefSeq" id="WP_151966118.1">
    <property type="nucleotide sequence ID" value="NZ_AP019860.1"/>
</dbReference>
<name>A0A5S9IHG5_UABAM</name>
<dbReference type="Proteomes" id="UP000326354">
    <property type="component" value="Chromosome"/>
</dbReference>
<keyword evidence="2" id="KW-1185">Reference proteome</keyword>
<dbReference type="AlphaFoldDB" id="A0A5S9IHG5"/>
<protein>
    <submittedName>
        <fullName evidence="1">Uncharacterized protein</fullName>
    </submittedName>
</protein>
<sequence length="405" mass="47358">MRAIILTMLFINVVCAQQVHFFDLVEVLKKDSAFIRGVEKLKKWKSSQEEKPSPGKTVEEIYHLLSKNTKREIHFAVAPQTPIAWAANPLRLKKDFATNGLFRIHPLDKKNTYGTFTLTKTCLQDVAIPWDTFMQFFQLYLEDIKKQRDNSAAPTKYSSVGKDFFARFAHDLPHTYNHFTRYVNVEDRLVTTNLDKVHLRFTPKNKAISHKYPQWGESLQKIAAIDIKFTLVSKENNETLAMWHWNKKNRALDFKCDLSQRLPSKMLLKIDLDFYRSGIGIQIEDFCIHLSFTHNSKHTYLGAKIKEVPKKIKMSGFWSFFFSPNDLTKFFETLTYMNNNRGSEIRIFHFGEKHNKYLQCEVYASLRGSARLGKKKASPKKKSLFRRDGMRAVVKDYQVYVNREG</sequence>
<evidence type="ECO:0000313" key="2">
    <source>
        <dbReference type="Proteomes" id="UP000326354"/>
    </source>
</evidence>
<organism evidence="1 2">
    <name type="scientific">Uabimicrobium amorphum</name>
    <dbReference type="NCBI Taxonomy" id="2596890"/>
    <lineage>
        <taxon>Bacteria</taxon>
        <taxon>Pseudomonadati</taxon>
        <taxon>Planctomycetota</taxon>
        <taxon>Candidatus Uabimicrobiia</taxon>
        <taxon>Candidatus Uabimicrobiales</taxon>
        <taxon>Candidatus Uabimicrobiaceae</taxon>
        <taxon>Candidatus Uabimicrobium</taxon>
    </lineage>
</organism>
<dbReference type="KEGG" id="uam:UABAM_00194"/>
<accession>A0A5S9IHG5</accession>
<evidence type="ECO:0000313" key="1">
    <source>
        <dbReference type="EMBL" id="BBM81853.1"/>
    </source>
</evidence>
<dbReference type="EMBL" id="AP019860">
    <property type="protein sequence ID" value="BBM81853.1"/>
    <property type="molecule type" value="Genomic_DNA"/>
</dbReference>
<proteinExistence type="predicted"/>
<reference evidence="1 2" key="1">
    <citation type="submission" date="2019-08" db="EMBL/GenBank/DDBJ databases">
        <title>Complete genome sequence of Candidatus Uab amorphum.</title>
        <authorList>
            <person name="Shiratori T."/>
            <person name="Suzuki S."/>
            <person name="Kakizawa Y."/>
            <person name="Ishida K."/>
        </authorList>
    </citation>
    <scope>NUCLEOTIDE SEQUENCE [LARGE SCALE GENOMIC DNA]</scope>
    <source>
        <strain evidence="1 2">SRT547</strain>
    </source>
</reference>